<reference evidence="8 9" key="1">
    <citation type="journal article" date="2016" name="Nat. Commun.">
        <title>Thousands of microbial genomes shed light on interconnected biogeochemical processes in an aquifer system.</title>
        <authorList>
            <person name="Anantharaman K."/>
            <person name="Brown C.T."/>
            <person name="Hug L.A."/>
            <person name="Sharon I."/>
            <person name="Castelle C.J."/>
            <person name="Probst A.J."/>
            <person name="Thomas B.C."/>
            <person name="Singh A."/>
            <person name="Wilkins M.J."/>
            <person name="Karaoz U."/>
            <person name="Brodie E.L."/>
            <person name="Williams K.H."/>
            <person name="Hubbard S.S."/>
            <person name="Banfield J.F."/>
        </authorList>
    </citation>
    <scope>NUCLEOTIDE SEQUENCE [LARGE SCALE GENOMIC DNA]</scope>
</reference>
<dbReference type="Pfam" id="PF00892">
    <property type="entry name" value="EamA"/>
    <property type="match status" value="2"/>
</dbReference>
<feature type="transmembrane region" description="Helical" evidence="6">
    <location>
        <begin position="215"/>
        <end position="235"/>
    </location>
</feature>
<feature type="transmembrane region" description="Helical" evidence="6">
    <location>
        <begin position="247"/>
        <end position="266"/>
    </location>
</feature>
<sequence length="303" mass="33636">MVKRINWPIVALIIANIIWGATSPIFKYALENIPPFSLAFIRFLGASLLLYPLVHKKIDYPDLKNKLLWGFGLTGVTLNIFFYFLALPRIISINAPIIGSTGPIMVLIGGALFLKEKVKKFELIGILISVIGVAIIILQPIFQTGIKMEFLGSFFIILATTSAVISTIIGRKFLTPENALGSTFWVFLLGALTFAPLMLWEFVQNPFWLAQLDSRGILGIVYGIFFASTIAYAFYDHALAQMPAYKTSIFAYIDPVAAILVAIPLLGERITPPFVIGSALVFLGILTAEKRLHWHPLHKVLKK</sequence>
<feature type="transmembrane region" description="Helical" evidence="6">
    <location>
        <begin position="67"/>
        <end position="87"/>
    </location>
</feature>
<comment type="subcellular location">
    <subcellularLocation>
        <location evidence="1">Membrane</location>
        <topology evidence="1">Multi-pass membrane protein</topology>
    </subcellularLocation>
</comment>
<feature type="transmembrane region" description="Helical" evidence="6">
    <location>
        <begin position="7"/>
        <end position="30"/>
    </location>
</feature>
<evidence type="ECO:0000256" key="4">
    <source>
        <dbReference type="ARBA" id="ARBA00022989"/>
    </source>
</evidence>
<proteinExistence type="inferred from homology"/>
<protein>
    <recommendedName>
        <fullName evidence="7">EamA domain-containing protein</fullName>
    </recommendedName>
</protein>
<feature type="transmembrane region" description="Helical" evidence="6">
    <location>
        <begin position="36"/>
        <end position="55"/>
    </location>
</feature>
<feature type="domain" description="EamA" evidence="7">
    <location>
        <begin position="151"/>
        <end position="286"/>
    </location>
</feature>
<gene>
    <name evidence="8" type="ORF">A2872_04490</name>
</gene>
<organism evidence="8 9">
    <name type="scientific">Candidatus Gottesmanbacteria bacterium RIFCSPHIGHO2_01_FULL_42_12</name>
    <dbReference type="NCBI Taxonomy" id="1798377"/>
    <lineage>
        <taxon>Bacteria</taxon>
        <taxon>Candidatus Gottesmaniibacteriota</taxon>
    </lineage>
</organism>
<evidence type="ECO:0000256" key="5">
    <source>
        <dbReference type="ARBA" id="ARBA00023136"/>
    </source>
</evidence>
<dbReference type="PANTHER" id="PTHR32322:SF2">
    <property type="entry name" value="EAMA DOMAIN-CONTAINING PROTEIN"/>
    <property type="match status" value="1"/>
</dbReference>
<evidence type="ECO:0000256" key="6">
    <source>
        <dbReference type="SAM" id="Phobius"/>
    </source>
</evidence>
<evidence type="ECO:0000256" key="1">
    <source>
        <dbReference type="ARBA" id="ARBA00004141"/>
    </source>
</evidence>
<dbReference type="GO" id="GO:0016020">
    <property type="term" value="C:membrane"/>
    <property type="evidence" value="ECO:0007669"/>
    <property type="project" value="UniProtKB-SubCell"/>
</dbReference>
<dbReference type="PANTHER" id="PTHR32322">
    <property type="entry name" value="INNER MEMBRANE TRANSPORTER"/>
    <property type="match status" value="1"/>
</dbReference>
<feature type="transmembrane region" description="Helical" evidence="6">
    <location>
        <begin position="121"/>
        <end position="142"/>
    </location>
</feature>
<dbReference type="EMBL" id="MFJG01000031">
    <property type="protein sequence ID" value="OGG05647.1"/>
    <property type="molecule type" value="Genomic_DNA"/>
</dbReference>
<keyword evidence="3 6" id="KW-0812">Transmembrane</keyword>
<dbReference type="InterPro" id="IPR050638">
    <property type="entry name" value="AA-Vitamin_Transporters"/>
</dbReference>
<dbReference type="InterPro" id="IPR037185">
    <property type="entry name" value="EmrE-like"/>
</dbReference>
<feature type="transmembrane region" description="Helical" evidence="6">
    <location>
        <begin position="182"/>
        <end position="203"/>
    </location>
</feature>
<dbReference type="InterPro" id="IPR000620">
    <property type="entry name" value="EamA_dom"/>
</dbReference>
<comment type="caution">
    <text evidence="8">The sequence shown here is derived from an EMBL/GenBank/DDBJ whole genome shotgun (WGS) entry which is preliminary data.</text>
</comment>
<feature type="domain" description="EamA" evidence="7">
    <location>
        <begin position="7"/>
        <end position="137"/>
    </location>
</feature>
<accession>A0A1F5Z0E0</accession>
<keyword evidence="5 6" id="KW-0472">Membrane</keyword>
<dbReference type="Proteomes" id="UP000178681">
    <property type="component" value="Unassembled WGS sequence"/>
</dbReference>
<feature type="transmembrane region" description="Helical" evidence="6">
    <location>
        <begin position="148"/>
        <end position="170"/>
    </location>
</feature>
<name>A0A1F5Z0E0_9BACT</name>
<keyword evidence="4 6" id="KW-1133">Transmembrane helix</keyword>
<feature type="transmembrane region" description="Helical" evidence="6">
    <location>
        <begin position="272"/>
        <end position="289"/>
    </location>
</feature>
<comment type="similarity">
    <text evidence="2">Belongs to the EamA transporter family.</text>
</comment>
<dbReference type="STRING" id="1798377.A2872_04490"/>
<evidence type="ECO:0000256" key="2">
    <source>
        <dbReference type="ARBA" id="ARBA00007362"/>
    </source>
</evidence>
<evidence type="ECO:0000256" key="3">
    <source>
        <dbReference type="ARBA" id="ARBA00022692"/>
    </source>
</evidence>
<evidence type="ECO:0000313" key="9">
    <source>
        <dbReference type="Proteomes" id="UP000178681"/>
    </source>
</evidence>
<evidence type="ECO:0000259" key="7">
    <source>
        <dbReference type="Pfam" id="PF00892"/>
    </source>
</evidence>
<dbReference type="SUPFAM" id="SSF103481">
    <property type="entry name" value="Multidrug resistance efflux transporter EmrE"/>
    <property type="match status" value="2"/>
</dbReference>
<dbReference type="Gene3D" id="1.10.3730.20">
    <property type="match status" value="1"/>
</dbReference>
<evidence type="ECO:0000313" key="8">
    <source>
        <dbReference type="EMBL" id="OGG05647.1"/>
    </source>
</evidence>
<feature type="transmembrane region" description="Helical" evidence="6">
    <location>
        <begin position="93"/>
        <end position="114"/>
    </location>
</feature>
<dbReference type="AlphaFoldDB" id="A0A1F5Z0E0"/>